<dbReference type="GeneID" id="64860143"/>
<dbReference type="AlphaFoldDB" id="A0A8H2VKI4"/>
<evidence type="ECO:0000256" key="1">
    <source>
        <dbReference type="ARBA" id="ARBA00022614"/>
    </source>
</evidence>
<keyword evidence="1" id="KW-0433">Leucine-rich repeat</keyword>
<dbReference type="InterPro" id="IPR052574">
    <property type="entry name" value="CDIRP"/>
</dbReference>
<sequence length="600" mass="68664">MRNFRDEEHPMNLKEEMRYNFGNSFNNYEQLRNLNPSRYYPSYQGNQTPDCRDYIPLSKINSTYMMNQNNNNSNNREPLSGIRNYCGNSNMKYPSKNYPPDYQTRALTTSNFTSTTASSENSYTTDNGESNVMTFSTMTSHNGDSSLSEDCRLYDSEDRSSKRYTSETPSYFSSISSERTNMDFIPVVNESSNLKLRSLIFQDVGEDVTGNKIFTITIENESLEDVSGLKHIVPNVINCNISSNNITSLIGLPNNTTICNCSHNNISSEGCRLAELTHLEHLNISDNNIGPDLTLLKACLHLRSVNLSHNKIRSLEGIYDSWLPLIELDLSHNEITGIIDFKKIVFSNLTQKQNSNSFHYKGWFTIEILNLSYNKITEVKNISLLPNLKEINLNGNPIHSLSELTKQISNIKRLLLRDTSYKLKAIMSLNGHELPFPFLETFKTDGFRDMNKWPGIPETVTSLEISDCFQEHLPKWNIFPNTLKILKLERISDLQQLPSNFSSLLPNLEELYLPNNNLVSCHNILSTVPTNKLFLIDLRGNPIAIKYEIENQDPDNENISEIRRINGIENCRKIKPNLFSLLCLGFPRLRTILLRNKSPT</sequence>
<dbReference type="EMBL" id="CAEFZW010000013">
    <property type="protein sequence ID" value="CAB4257035.1"/>
    <property type="molecule type" value="Genomic_DNA"/>
</dbReference>
<keyword evidence="2" id="KW-0677">Repeat</keyword>
<reference evidence="3 4" key="1">
    <citation type="submission" date="2020-05" db="EMBL/GenBank/DDBJ databases">
        <authorList>
            <person name="Casaregola S."/>
            <person name="Devillers H."/>
            <person name="Grondin C."/>
        </authorList>
    </citation>
    <scope>NUCLEOTIDE SEQUENCE [LARGE SCALE GENOMIC DNA]</scope>
    <source>
        <strain evidence="3 4">CLIB 1767</strain>
    </source>
</reference>
<organism evidence="3 4">
    <name type="scientific">Maudiozyma barnettii</name>
    <dbReference type="NCBI Taxonomy" id="61262"/>
    <lineage>
        <taxon>Eukaryota</taxon>
        <taxon>Fungi</taxon>
        <taxon>Dikarya</taxon>
        <taxon>Ascomycota</taxon>
        <taxon>Saccharomycotina</taxon>
        <taxon>Saccharomycetes</taxon>
        <taxon>Saccharomycetales</taxon>
        <taxon>Saccharomycetaceae</taxon>
        <taxon>Maudiozyma</taxon>
    </lineage>
</organism>
<dbReference type="InterPro" id="IPR001611">
    <property type="entry name" value="Leu-rich_rpt"/>
</dbReference>
<dbReference type="Gene3D" id="3.80.10.10">
    <property type="entry name" value="Ribonuclease Inhibitor"/>
    <property type="match status" value="3"/>
</dbReference>
<protein>
    <submittedName>
        <fullName evidence="3">Similar to Saccharomyces cerevisiae YOR373W NUD1 Component of the spindle pole body outer plaque, required for exit from mitosis</fullName>
    </submittedName>
</protein>
<evidence type="ECO:0000256" key="2">
    <source>
        <dbReference type="ARBA" id="ARBA00022737"/>
    </source>
</evidence>
<dbReference type="RefSeq" id="XP_041408879.1">
    <property type="nucleotide sequence ID" value="XM_041552945.1"/>
</dbReference>
<dbReference type="InterPro" id="IPR032675">
    <property type="entry name" value="LRR_dom_sf"/>
</dbReference>
<dbReference type="Pfam" id="PF12799">
    <property type="entry name" value="LRR_4"/>
    <property type="match status" value="2"/>
</dbReference>
<dbReference type="OrthoDB" id="7451790at2759"/>
<evidence type="ECO:0000313" key="4">
    <source>
        <dbReference type="Proteomes" id="UP000644660"/>
    </source>
</evidence>
<proteinExistence type="predicted"/>
<dbReference type="SUPFAM" id="SSF52058">
    <property type="entry name" value="L domain-like"/>
    <property type="match status" value="1"/>
</dbReference>
<gene>
    <name evidence="3" type="ORF">KABA2_13S01540</name>
</gene>
<dbReference type="PROSITE" id="PS51450">
    <property type="entry name" value="LRR"/>
    <property type="match status" value="4"/>
</dbReference>
<dbReference type="PANTHER" id="PTHR47566">
    <property type="match status" value="1"/>
</dbReference>
<comment type="caution">
    <text evidence="3">The sequence shown here is derived from an EMBL/GenBank/DDBJ whole genome shotgun (WGS) entry which is preliminary data.</text>
</comment>
<keyword evidence="4" id="KW-1185">Reference proteome</keyword>
<accession>A0A8H2VKI4</accession>
<dbReference type="Proteomes" id="UP000644660">
    <property type="component" value="Unassembled WGS sequence"/>
</dbReference>
<dbReference type="GO" id="GO:0031028">
    <property type="term" value="P:septation initiation signaling"/>
    <property type="evidence" value="ECO:0007669"/>
    <property type="project" value="TreeGrafter"/>
</dbReference>
<name>A0A8H2VKI4_9SACH</name>
<dbReference type="PANTHER" id="PTHR47566:SF1">
    <property type="entry name" value="PROTEIN NUD1"/>
    <property type="match status" value="1"/>
</dbReference>
<dbReference type="InterPro" id="IPR025875">
    <property type="entry name" value="Leu-rich_rpt_4"/>
</dbReference>
<dbReference type="GO" id="GO:0035591">
    <property type="term" value="F:signaling adaptor activity"/>
    <property type="evidence" value="ECO:0007669"/>
    <property type="project" value="TreeGrafter"/>
</dbReference>
<evidence type="ECO:0000313" key="3">
    <source>
        <dbReference type="EMBL" id="CAB4257035.1"/>
    </source>
</evidence>
<dbReference type="GO" id="GO:0061499">
    <property type="term" value="C:outer plaque of mitotic spindle pole body"/>
    <property type="evidence" value="ECO:0007669"/>
    <property type="project" value="TreeGrafter"/>
</dbReference>
<dbReference type="GO" id="GO:1902412">
    <property type="term" value="P:regulation of mitotic cytokinesis"/>
    <property type="evidence" value="ECO:0007669"/>
    <property type="project" value="TreeGrafter"/>
</dbReference>